<accession>A0AAP0HZU5</accession>
<protein>
    <submittedName>
        <fullName evidence="2">Uncharacterized protein</fullName>
    </submittedName>
</protein>
<gene>
    <name evidence="2" type="ORF">Sjap_019779</name>
</gene>
<name>A0AAP0HZU5_9MAGN</name>
<evidence type="ECO:0000313" key="3">
    <source>
        <dbReference type="Proteomes" id="UP001417504"/>
    </source>
</evidence>
<reference evidence="2 3" key="1">
    <citation type="submission" date="2024-01" db="EMBL/GenBank/DDBJ databases">
        <title>Genome assemblies of Stephania.</title>
        <authorList>
            <person name="Yang L."/>
        </authorList>
    </citation>
    <scope>NUCLEOTIDE SEQUENCE [LARGE SCALE GENOMIC DNA]</scope>
    <source>
        <strain evidence="2">QJT</strain>
        <tissue evidence="2">Leaf</tissue>
    </source>
</reference>
<keyword evidence="3" id="KW-1185">Reference proteome</keyword>
<dbReference type="Proteomes" id="UP001417504">
    <property type="component" value="Unassembled WGS sequence"/>
</dbReference>
<evidence type="ECO:0000313" key="2">
    <source>
        <dbReference type="EMBL" id="KAK9102525.1"/>
    </source>
</evidence>
<evidence type="ECO:0000256" key="1">
    <source>
        <dbReference type="SAM" id="MobiDB-lite"/>
    </source>
</evidence>
<dbReference type="AlphaFoldDB" id="A0AAP0HZU5"/>
<feature type="region of interest" description="Disordered" evidence="1">
    <location>
        <begin position="135"/>
        <end position="169"/>
    </location>
</feature>
<comment type="caution">
    <text evidence="2">The sequence shown here is derived from an EMBL/GenBank/DDBJ whole genome shotgun (WGS) entry which is preliminary data.</text>
</comment>
<feature type="compositionally biased region" description="Polar residues" evidence="1">
    <location>
        <begin position="153"/>
        <end position="162"/>
    </location>
</feature>
<feature type="compositionally biased region" description="Basic residues" evidence="1">
    <location>
        <begin position="143"/>
        <end position="152"/>
    </location>
</feature>
<organism evidence="2 3">
    <name type="scientific">Stephania japonica</name>
    <dbReference type="NCBI Taxonomy" id="461633"/>
    <lineage>
        <taxon>Eukaryota</taxon>
        <taxon>Viridiplantae</taxon>
        <taxon>Streptophyta</taxon>
        <taxon>Embryophyta</taxon>
        <taxon>Tracheophyta</taxon>
        <taxon>Spermatophyta</taxon>
        <taxon>Magnoliopsida</taxon>
        <taxon>Ranunculales</taxon>
        <taxon>Menispermaceae</taxon>
        <taxon>Menispermoideae</taxon>
        <taxon>Cissampelideae</taxon>
        <taxon>Stephania</taxon>
    </lineage>
</organism>
<dbReference type="EMBL" id="JBBNAE010000008">
    <property type="protein sequence ID" value="KAK9102525.1"/>
    <property type="molecule type" value="Genomic_DNA"/>
</dbReference>
<sequence length="193" mass="21473">MPEEHLVLLLEEVEIRGEQAGKVTNTMPEGVGLENYVVTSHQESLQISQNISMQLSQDKPDALPIPKDIMMRPEASTHVLIQNESTEDVQHQSPIPNSSLTPVVEALPGDVAPLGVVKQRRKWKHVARSVQVPRSMQNLPMRHSSKLSRHSARNNYQSTQSPVDDVRSKGKGKVVVPKALVPQSHKNLEILLI</sequence>
<proteinExistence type="predicted"/>